<evidence type="ECO:0000259" key="2">
    <source>
        <dbReference type="PROSITE" id="PS51455"/>
    </source>
</evidence>
<dbReference type="InterPro" id="IPR027483">
    <property type="entry name" value="PInositol-4-P-4/5-kinase_C_sf"/>
</dbReference>
<keyword evidence="4" id="KW-1185">Reference proteome</keyword>
<dbReference type="Gene3D" id="3.30.810.10">
    <property type="entry name" value="2-Layer Sandwich"/>
    <property type="match status" value="1"/>
</dbReference>
<dbReference type="GO" id="GO:0005886">
    <property type="term" value="C:plasma membrane"/>
    <property type="evidence" value="ECO:0007669"/>
    <property type="project" value="TreeGrafter"/>
</dbReference>
<organism evidence="3 4">
    <name type="scientific">Dibothriocephalus latus</name>
    <name type="common">Fish tapeworm</name>
    <name type="synonym">Diphyllobothrium latum</name>
    <dbReference type="NCBI Taxonomy" id="60516"/>
    <lineage>
        <taxon>Eukaryota</taxon>
        <taxon>Metazoa</taxon>
        <taxon>Spiralia</taxon>
        <taxon>Lophotrochozoa</taxon>
        <taxon>Platyhelminthes</taxon>
        <taxon>Cestoda</taxon>
        <taxon>Eucestoda</taxon>
        <taxon>Diphyllobothriidea</taxon>
        <taxon>Diphyllobothriidae</taxon>
        <taxon>Dibothriocephalus</taxon>
    </lineage>
</organism>
<feature type="domain" description="PIPK" evidence="2">
    <location>
        <begin position="1"/>
        <end position="163"/>
    </location>
</feature>
<dbReference type="GO" id="GO:0005524">
    <property type="term" value="F:ATP binding"/>
    <property type="evidence" value="ECO:0007669"/>
    <property type="project" value="UniProtKB-UniRule"/>
</dbReference>
<dbReference type="GO" id="GO:0016309">
    <property type="term" value="F:1-phosphatidylinositol-5-phosphate 4-kinase activity"/>
    <property type="evidence" value="ECO:0007669"/>
    <property type="project" value="TreeGrafter"/>
</dbReference>
<evidence type="ECO:0000256" key="1">
    <source>
        <dbReference type="PROSITE-ProRule" id="PRU00781"/>
    </source>
</evidence>
<sequence length="164" mass="18539">MNPFTLTIARVYHPFYNRAMLGVRLRDFQADMVSKFNASGLKGAQLVSEITIFRLGSILGYITFFQECNLTPPESPSDLSYRLKPFAGELNPNTEFYGIKGSPNLGRPVIYFIAVIDILTRYGMRKRTAQTYKTVKHGAGSEITTVRPEVYGRRLLDFIGNCIE</sequence>
<protein>
    <recommendedName>
        <fullName evidence="2">PIPK domain-containing protein</fullName>
    </recommendedName>
</protein>
<dbReference type="PROSITE" id="PS51455">
    <property type="entry name" value="PIPK"/>
    <property type="match status" value="1"/>
</dbReference>
<dbReference type="Proteomes" id="UP000281553">
    <property type="component" value="Unassembled WGS sequence"/>
</dbReference>
<keyword evidence="1" id="KW-0808">Transferase</keyword>
<dbReference type="SUPFAM" id="SSF56104">
    <property type="entry name" value="SAICAR synthase-like"/>
    <property type="match status" value="1"/>
</dbReference>
<evidence type="ECO:0000313" key="3">
    <source>
        <dbReference type="EMBL" id="VDN14544.1"/>
    </source>
</evidence>
<dbReference type="AlphaFoldDB" id="A0A3P7LCP9"/>
<accession>A0A3P7LCP9</accession>
<dbReference type="OrthoDB" id="20783at2759"/>
<dbReference type="PANTHER" id="PTHR23086">
    <property type="entry name" value="PHOSPHATIDYLINOSITOL-4-PHOSPHATE 5-KINASE"/>
    <property type="match status" value="1"/>
</dbReference>
<proteinExistence type="predicted"/>
<dbReference type="PANTHER" id="PTHR23086:SF8">
    <property type="entry name" value="PHOSPHATIDYLINOSITOL 5-PHOSPHATE 4-KINASE, ISOFORM A"/>
    <property type="match status" value="1"/>
</dbReference>
<evidence type="ECO:0000313" key="4">
    <source>
        <dbReference type="Proteomes" id="UP000281553"/>
    </source>
</evidence>
<dbReference type="GO" id="GO:0046854">
    <property type="term" value="P:phosphatidylinositol phosphate biosynthetic process"/>
    <property type="evidence" value="ECO:0007669"/>
    <property type="project" value="TreeGrafter"/>
</dbReference>
<gene>
    <name evidence="3" type="ORF">DILT_LOCUS10375</name>
</gene>
<keyword evidence="1" id="KW-0067">ATP-binding</keyword>
<name>A0A3P7LCP9_DIBLA</name>
<dbReference type="InterPro" id="IPR002498">
    <property type="entry name" value="PInositol-4-P-4/5-kinase_core"/>
</dbReference>
<dbReference type="EMBL" id="UYRU01059579">
    <property type="protein sequence ID" value="VDN14544.1"/>
    <property type="molecule type" value="Genomic_DNA"/>
</dbReference>
<dbReference type="GO" id="GO:0016308">
    <property type="term" value="F:1-phosphatidylinositol-4-phosphate 5-kinase activity"/>
    <property type="evidence" value="ECO:0007669"/>
    <property type="project" value="TreeGrafter"/>
</dbReference>
<dbReference type="Pfam" id="PF01504">
    <property type="entry name" value="PIP5K"/>
    <property type="match status" value="1"/>
</dbReference>
<keyword evidence="1" id="KW-0547">Nucleotide-binding</keyword>
<reference evidence="3 4" key="1">
    <citation type="submission" date="2018-11" db="EMBL/GenBank/DDBJ databases">
        <authorList>
            <consortium name="Pathogen Informatics"/>
        </authorList>
    </citation>
    <scope>NUCLEOTIDE SEQUENCE [LARGE SCALE GENOMIC DNA]</scope>
</reference>
<keyword evidence="1" id="KW-0418">Kinase</keyword>
<dbReference type="InterPro" id="IPR023610">
    <property type="entry name" value="PInositol-4/5-P-5/4-kinase"/>
</dbReference>